<dbReference type="OrthoDB" id="5808866at2"/>
<dbReference type="STRING" id="1195763.ABT56_20745"/>
<dbReference type="InterPro" id="IPR055128">
    <property type="entry name" value="HypF_C_2"/>
</dbReference>
<comment type="caution">
    <text evidence="2">The sequence shown here is derived from an EMBL/GenBank/DDBJ whole genome shotgun (WGS) entry which is preliminary data.</text>
</comment>
<dbReference type="AlphaFoldDB" id="A0A0J1GU57"/>
<sequence length="578" mass="64362">MKLIRFSFACSRKVPFYAQLCNHYLDYPELQVTIAWHNSCFILEAEGNQSQLEALAASVAKDFLYSIWLTDAKMEEVAERIGSRSALSHLMVQLPFCNHCHPQFSDNQSSLFGQMALECPLCHGEKHVPGEVSLGGLQELAAQLRRCGEAKLIWAGHRYDFRTTPFADGLRAQVLVCNPNRLSAHFAADHHHVLALSSLEKPRVALRAKEDHQTLVHTLYDVRFAWSRALSVLAEVLRQQGMDYLFYHTSDAKMAVAWVNGQWSELAYASQMPLPNPLFGIKEPLHDSATIRGLRADWHKGKVKGKVMFSSHTPDTSGRETHALCALHGGNIESGVLRNSAVVYFSDQSPGQLAVLDHRLNTEVFFMLRPLPKTGEQLLHELETRGRSELVGRFTTEYPDAMAEMAYTLFQGERDNLTTLFAAAACVMGLASSGLSKQQLADRVVAAALAYRGKNAHRIDFAFDESSPVSGLDFYQTLASIMAFRLATNGDDSLVPKLAFGIMDSLADYLATWIEHLDGKHGIEQVVLAGNEMGNECLAQRIAVRVGKNFSLFANRRLMLDGSNLSVGALLLKQRRRR</sequence>
<dbReference type="RefSeq" id="WP_047880830.1">
    <property type="nucleotide sequence ID" value="NZ_LDOT01000039.1"/>
</dbReference>
<organism evidence="2 3">
    <name type="scientific">Photobacterium aquae</name>
    <dbReference type="NCBI Taxonomy" id="1195763"/>
    <lineage>
        <taxon>Bacteria</taxon>
        <taxon>Pseudomonadati</taxon>
        <taxon>Pseudomonadota</taxon>
        <taxon>Gammaproteobacteria</taxon>
        <taxon>Vibrionales</taxon>
        <taxon>Vibrionaceae</taxon>
        <taxon>Photobacterium</taxon>
    </lineage>
</organism>
<dbReference type="PATRIC" id="fig|1195763.3.peg.4450"/>
<keyword evidence="3" id="KW-1185">Reference proteome</keyword>
<evidence type="ECO:0000313" key="2">
    <source>
        <dbReference type="EMBL" id="KLV03181.1"/>
    </source>
</evidence>
<protein>
    <recommendedName>
        <fullName evidence="1">Carbamoyltransferase Kae1-like domain-containing protein</fullName>
    </recommendedName>
</protein>
<name>A0A0J1GU57_9GAMM</name>
<evidence type="ECO:0000313" key="3">
    <source>
        <dbReference type="Proteomes" id="UP000036097"/>
    </source>
</evidence>
<feature type="domain" description="Carbamoyltransferase Kae1-like" evidence="1">
    <location>
        <begin position="420"/>
        <end position="568"/>
    </location>
</feature>
<evidence type="ECO:0000259" key="1">
    <source>
        <dbReference type="Pfam" id="PF22521"/>
    </source>
</evidence>
<dbReference type="Proteomes" id="UP000036097">
    <property type="component" value="Unassembled WGS sequence"/>
</dbReference>
<gene>
    <name evidence="2" type="ORF">ABT56_20745</name>
</gene>
<dbReference type="Pfam" id="PF22521">
    <property type="entry name" value="HypF_C_2"/>
    <property type="match status" value="1"/>
</dbReference>
<proteinExistence type="predicted"/>
<accession>A0A0J1GU57</accession>
<dbReference type="Gene3D" id="3.30.420.40">
    <property type="match status" value="1"/>
</dbReference>
<reference evidence="2 3" key="1">
    <citation type="submission" date="2015-05" db="EMBL/GenBank/DDBJ databases">
        <title>Photobacterium galathea sp. nov.</title>
        <authorList>
            <person name="Machado H."/>
            <person name="Gram L."/>
        </authorList>
    </citation>
    <scope>NUCLEOTIDE SEQUENCE [LARGE SCALE GENOMIC DNA]</scope>
    <source>
        <strain evidence="2 3">CGMCC 1.12159</strain>
    </source>
</reference>
<dbReference type="EMBL" id="LDOT01000039">
    <property type="protein sequence ID" value="KLV03181.1"/>
    <property type="molecule type" value="Genomic_DNA"/>
</dbReference>